<feature type="chain" id="PRO_5003333874" description="Secreted protein" evidence="1">
    <location>
        <begin position="19"/>
        <end position="174"/>
    </location>
</feature>
<protein>
    <recommendedName>
        <fullName evidence="4">Secreted protein</fullName>
    </recommendedName>
</protein>
<keyword evidence="3" id="KW-1185">Reference proteome</keyword>
<evidence type="ECO:0000313" key="2">
    <source>
        <dbReference type="EMBL" id="AEG50004.1"/>
    </source>
</evidence>
<dbReference type="AlphaFoldDB" id="F6EXU0"/>
<dbReference type="HOGENOM" id="CLU_101672_1_0_5"/>
<keyword evidence="1" id="KW-0732">Signal</keyword>
<gene>
    <name evidence="2" type="ORF">Sphch_2343</name>
</gene>
<dbReference type="Proteomes" id="UP000007150">
    <property type="component" value="Chromosome 1"/>
</dbReference>
<sequence precursor="true">MKWIFLAAPMLFSTAALGQEQERKDDTLKKAGDIATQPARDVGIDKDKIPEVLQNAVEDPYKRPASRTCKSLQGSLDELNAVLGADFTVGQKANENRTGKIAEAVGKTIVNSIIPFRGLVREISGAAPAERRLEAAVTAGIARRGYLRGIAAERGCKIISPPPTAQEKAEDAKK</sequence>
<evidence type="ECO:0000256" key="1">
    <source>
        <dbReference type="SAM" id="SignalP"/>
    </source>
</evidence>
<name>F6EXU0_SPHCR</name>
<reference evidence="2 3" key="1">
    <citation type="submission" date="2011-05" db="EMBL/GenBank/DDBJ databases">
        <title>Complete sequence of chromosome 1 of Sphingobium chlorophenolicum L-1.</title>
        <authorList>
            <consortium name="US DOE Joint Genome Institute"/>
            <person name="Lucas S."/>
            <person name="Han J."/>
            <person name="Lapidus A."/>
            <person name="Cheng J.-F."/>
            <person name="Goodwin L."/>
            <person name="Pitluck S."/>
            <person name="Peters L."/>
            <person name="Daligault H."/>
            <person name="Han C."/>
            <person name="Tapia R."/>
            <person name="Land M."/>
            <person name="Hauser L."/>
            <person name="Kyrpides N."/>
            <person name="Ivanova N."/>
            <person name="Pagani I."/>
            <person name="Turner P."/>
            <person name="Copley S."/>
            <person name="Woyke T."/>
        </authorList>
    </citation>
    <scope>NUCLEOTIDE SEQUENCE [LARGE SCALE GENOMIC DNA]</scope>
    <source>
        <strain evidence="2 3">L-1</strain>
    </source>
</reference>
<evidence type="ECO:0008006" key="4">
    <source>
        <dbReference type="Google" id="ProtNLM"/>
    </source>
</evidence>
<evidence type="ECO:0000313" key="3">
    <source>
        <dbReference type="Proteomes" id="UP000007150"/>
    </source>
</evidence>
<accession>F6EXU0</accession>
<proteinExistence type="predicted"/>
<dbReference type="STRING" id="690566.Sphch_2343"/>
<organism evidence="2 3">
    <name type="scientific">Sphingobium chlorophenolicum L-1</name>
    <dbReference type="NCBI Taxonomy" id="690566"/>
    <lineage>
        <taxon>Bacteria</taxon>
        <taxon>Pseudomonadati</taxon>
        <taxon>Pseudomonadota</taxon>
        <taxon>Alphaproteobacteria</taxon>
        <taxon>Sphingomonadales</taxon>
        <taxon>Sphingomonadaceae</taxon>
        <taxon>Sphingobium</taxon>
    </lineage>
</organism>
<dbReference type="RefSeq" id="WP_013848247.1">
    <property type="nucleotide sequence ID" value="NC_015593.1"/>
</dbReference>
<feature type="signal peptide" evidence="1">
    <location>
        <begin position="1"/>
        <end position="18"/>
    </location>
</feature>
<dbReference type="KEGG" id="sch:Sphch_2343"/>
<dbReference type="EMBL" id="CP002798">
    <property type="protein sequence ID" value="AEG50004.1"/>
    <property type="molecule type" value="Genomic_DNA"/>
</dbReference>